<keyword evidence="9" id="KW-1185">Reference proteome</keyword>
<gene>
    <name evidence="8" type="primary">TGS1</name>
    <name evidence="8" type="ORF">FIM1_4328</name>
</gene>
<dbReference type="Gene3D" id="3.40.50.150">
    <property type="entry name" value="Vaccinia Virus protein VP39"/>
    <property type="match status" value="1"/>
</dbReference>
<evidence type="ECO:0000256" key="4">
    <source>
        <dbReference type="ARBA" id="ARBA00048740"/>
    </source>
</evidence>
<organism evidence="8 9">
    <name type="scientific">Kluyveromyces marxianus</name>
    <name type="common">Yeast</name>
    <name type="synonym">Candida kefyr</name>
    <dbReference type="NCBI Taxonomy" id="4911"/>
    <lineage>
        <taxon>Eukaryota</taxon>
        <taxon>Fungi</taxon>
        <taxon>Dikarya</taxon>
        <taxon>Ascomycota</taxon>
        <taxon>Saccharomycotina</taxon>
        <taxon>Saccharomycetes</taxon>
        <taxon>Saccharomycetales</taxon>
        <taxon>Saccharomycetaceae</taxon>
        <taxon>Kluyveromyces</taxon>
    </lineage>
</organism>
<sequence>MSWLIKFYPDLSCFEGIDGINNTKIRHRLKKLFYNDSYRVYPYEKPQERSLYKYWKNRRTIFKLIDEGDIFLTDELWFSVTPENLAQFTASYIRHCLPHAKYVVDVFCGGGGNVIQFARLFDKVYGVDSNIDHLYCTYKNAQCYEVTDKVNLIYGDWEAVLNKTLKNKINQKQDCIFASPPWGGVNYLKQDTYDLEKHLEPVSLSKLLVLLFKLCDNVVLFLPRNSNLDQLSAITEELLGPGEKCKVVYVKDNGYMKGILVFWGRPFYDFSDQYPEGNDNAPKLEQERDINIRMEDLY</sequence>
<comment type="similarity">
    <text evidence="2">Belongs to the methyltransferase superfamily. Trimethylguanosine synthase family.</text>
</comment>
<comment type="catalytic activity">
    <reaction evidence="4">
        <text>a 5'-end (N(7)-methyl 5'-triphosphoguanosine)-ribonucleoside in snoRNA + S-adenosyl-L-methionine = a 5'-end (N(2),N(7)-dimethyl 5'-triphosphoguanosine)-ribonucleoside in snoRNA + S-adenosyl-L-homocysteine + H(+)</text>
        <dbReference type="Rhea" id="RHEA:78475"/>
        <dbReference type="Rhea" id="RHEA-COMP:19086"/>
        <dbReference type="Rhea" id="RHEA-COMP:19088"/>
        <dbReference type="ChEBI" id="CHEBI:15378"/>
        <dbReference type="ChEBI" id="CHEBI:57856"/>
        <dbReference type="ChEBI" id="CHEBI:59789"/>
        <dbReference type="ChEBI" id="CHEBI:156461"/>
        <dbReference type="ChEBI" id="CHEBI:172880"/>
    </reaction>
    <physiologicalReaction direction="left-to-right" evidence="4">
        <dbReference type="Rhea" id="RHEA:78476"/>
    </physiologicalReaction>
</comment>
<dbReference type="SUPFAM" id="SSF53335">
    <property type="entry name" value="S-adenosyl-L-methionine-dependent methyltransferases"/>
    <property type="match status" value="1"/>
</dbReference>
<evidence type="ECO:0000256" key="2">
    <source>
        <dbReference type="ARBA" id="ARBA00025783"/>
    </source>
</evidence>
<accession>A0ABX6F1W0</accession>
<dbReference type="EMBL" id="CP015061">
    <property type="protein sequence ID" value="QGN18012.1"/>
    <property type="molecule type" value="Genomic_DNA"/>
</dbReference>
<evidence type="ECO:0000256" key="6">
    <source>
        <dbReference type="ARBA" id="ARBA00049075"/>
    </source>
</evidence>
<reference evidence="8 9" key="1">
    <citation type="submission" date="2016-03" db="EMBL/GenBank/DDBJ databases">
        <title>How can Kluyveromyces marxianus grow so fast - potential evolutionary course in Saccharomyces Complex revealed by comparative genomics.</title>
        <authorList>
            <person name="Mo W."/>
            <person name="Lu W."/>
            <person name="Yang X."/>
            <person name="Qi J."/>
            <person name="Lv H."/>
        </authorList>
    </citation>
    <scope>NUCLEOTIDE SEQUENCE [LARGE SCALE GENOMIC DNA]</scope>
    <source>
        <strain evidence="8 9">FIM1</strain>
    </source>
</reference>
<dbReference type="PANTHER" id="PTHR14741">
    <property type="entry name" value="S-ADENOSYLMETHIONINE-DEPENDENT METHYLTRANSFERASE RELATED"/>
    <property type="match status" value="1"/>
</dbReference>
<evidence type="ECO:0000256" key="5">
    <source>
        <dbReference type="ARBA" id="ARBA00048763"/>
    </source>
</evidence>
<evidence type="ECO:0000256" key="1">
    <source>
        <dbReference type="ARBA" id="ARBA00018517"/>
    </source>
</evidence>
<dbReference type="Pfam" id="PF09445">
    <property type="entry name" value="Methyltransf_15"/>
    <property type="match status" value="1"/>
</dbReference>
<dbReference type="InterPro" id="IPR029063">
    <property type="entry name" value="SAM-dependent_MTases_sf"/>
</dbReference>
<dbReference type="PANTHER" id="PTHR14741:SF32">
    <property type="entry name" value="TRIMETHYLGUANOSINE SYNTHASE"/>
    <property type="match status" value="1"/>
</dbReference>
<proteinExistence type="inferred from homology"/>
<comment type="catalytic activity">
    <reaction evidence="3">
        <text>a 5'-end (N(2),N(7)-dimethyl 5'-triphosphoguanosine)-ribonucleoside in snoRNA + S-adenosyl-L-methionine = a 5'-end (N(2),N(2),N(7)-trimethyl 5'-triphosphoguanosine)-ribonucleoside in snoRNA + S-adenosyl-L-homocysteine + H(+)</text>
        <dbReference type="Rhea" id="RHEA:78507"/>
        <dbReference type="Rhea" id="RHEA-COMP:19088"/>
        <dbReference type="Rhea" id="RHEA-COMP:19090"/>
        <dbReference type="ChEBI" id="CHEBI:15378"/>
        <dbReference type="ChEBI" id="CHEBI:57856"/>
        <dbReference type="ChEBI" id="CHEBI:59789"/>
        <dbReference type="ChEBI" id="CHEBI:167623"/>
        <dbReference type="ChEBI" id="CHEBI:172880"/>
    </reaction>
    <physiologicalReaction direction="left-to-right" evidence="3">
        <dbReference type="Rhea" id="RHEA:78508"/>
    </physiologicalReaction>
</comment>
<evidence type="ECO:0000256" key="3">
    <source>
        <dbReference type="ARBA" id="ARBA00047418"/>
    </source>
</evidence>
<dbReference type="InterPro" id="IPR019012">
    <property type="entry name" value="RNA_cap_Gua-N2-MeTrfase"/>
</dbReference>
<dbReference type="Proteomes" id="UP000422736">
    <property type="component" value="Chromosome 7"/>
</dbReference>
<comment type="catalytic activity">
    <reaction evidence="6">
        <text>a 5'-end (N(7)-methyl 5'-triphosphoguanosine)-ribonucleoside in snRNA + S-adenosyl-L-methionine = a 5'-end (N(2),N(7)-dimethyl 5'-triphosphoguanosine)-ribonucleoside in snRNA + S-adenosyl-L-homocysteine + H(+)</text>
        <dbReference type="Rhea" id="RHEA:78471"/>
        <dbReference type="Rhea" id="RHEA-COMP:19085"/>
        <dbReference type="Rhea" id="RHEA-COMP:19087"/>
        <dbReference type="ChEBI" id="CHEBI:15378"/>
        <dbReference type="ChEBI" id="CHEBI:57856"/>
        <dbReference type="ChEBI" id="CHEBI:59789"/>
        <dbReference type="ChEBI" id="CHEBI:156461"/>
        <dbReference type="ChEBI" id="CHEBI:172880"/>
    </reaction>
    <physiologicalReaction direction="left-to-right" evidence="6">
        <dbReference type="Rhea" id="RHEA:78472"/>
    </physiologicalReaction>
</comment>
<comment type="catalytic activity">
    <reaction evidence="5">
        <text>a 5'-end (N(2),N(7)-dimethyl 5'-triphosphoguanosine)-ribonucleoside in snRNA + S-adenosyl-L-methionine = a 5'-end (N(2),N(2),N(7)-trimethyl 5'-triphosphoguanosine)-ribonucleoside in snRNA + S-adenosyl-L-homocysteine + H(+)</text>
        <dbReference type="Rhea" id="RHEA:78479"/>
        <dbReference type="Rhea" id="RHEA-COMP:19087"/>
        <dbReference type="Rhea" id="RHEA-COMP:19089"/>
        <dbReference type="ChEBI" id="CHEBI:15378"/>
        <dbReference type="ChEBI" id="CHEBI:57856"/>
        <dbReference type="ChEBI" id="CHEBI:59789"/>
        <dbReference type="ChEBI" id="CHEBI:167623"/>
        <dbReference type="ChEBI" id="CHEBI:172880"/>
    </reaction>
    <physiologicalReaction direction="left-to-right" evidence="5">
        <dbReference type="Rhea" id="RHEA:78480"/>
    </physiologicalReaction>
</comment>
<evidence type="ECO:0000256" key="7">
    <source>
        <dbReference type="ARBA" id="ARBA00049790"/>
    </source>
</evidence>
<protein>
    <recommendedName>
        <fullName evidence="1">Trimethylguanosine synthase</fullName>
    </recommendedName>
    <alternativeName>
        <fullName evidence="7">Cap-specific guanine-N(2) methyltransferase</fullName>
    </alternativeName>
</protein>
<evidence type="ECO:0000313" key="8">
    <source>
        <dbReference type="EMBL" id="QGN18012.1"/>
    </source>
</evidence>
<reference evidence="8 9" key="2">
    <citation type="submission" date="2019-11" db="EMBL/GenBank/DDBJ databases">
        <authorList>
            <person name="Lu H."/>
        </authorList>
    </citation>
    <scope>NUCLEOTIDE SEQUENCE [LARGE SCALE GENOMIC DNA]</scope>
    <source>
        <strain evidence="8 9">FIM1</strain>
    </source>
</reference>
<evidence type="ECO:0000313" key="9">
    <source>
        <dbReference type="Proteomes" id="UP000422736"/>
    </source>
</evidence>
<dbReference type="CDD" id="cd02440">
    <property type="entry name" value="AdoMet_MTases"/>
    <property type="match status" value="1"/>
</dbReference>
<name>A0ABX6F1W0_KLUMA</name>